<evidence type="ECO:0000313" key="2">
    <source>
        <dbReference type="Proteomes" id="UP000236959"/>
    </source>
</evidence>
<reference evidence="1 2" key="1">
    <citation type="submission" date="2018-01" db="EMBL/GenBank/DDBJ databases">
        <title>Genomic Encyclopedia of Archaeal and Bacterial Type Strains, Phase II (KMG-II): from individual species to whole genera.</title>
        <authorList>
            <person name="Goeker M."/>
        </authorList>
    </citation>
    <scope>NUCLEOTIDE SEQUENCE [LARGE SCALE GENOMIC DNA]</scope>
    <source>
        <strain evidence="1 2">DSM 17023</strain>
    </source>
</reference>
<proteinExistence type="predicted"/>
<organism evidence="1 2">
    <name type="scientific">Roseibium marinum</name>
    <dbReference type="NCBI Taxonomy" id="281252"/>
    <lineage>
        <taxon>Bacteria</taxon>
        <taxon>Pseudomonadati</taxon>
        <taxon>Pseudomonadota</taxon>
        <taxon>Alphaproteobacteria</taxon>
        <taxon>Hyphomicrobiales</taxon>
        <taxon>Stappiaceae</taxon>
        <taxon>Roseibium</taxon>
    </lineage>
</organism>
<dbReference type="EMBL" id="PPCN01000001">
    <property type="protein sequence ID" value="POF34020.1"/>
    <property type="molecule type" value="Genomic_DNA"/>
</dbReference>
<dbReference type="AlphaFoldDB" id="A0A2S3V2B7"/>
<accession>A0A2S3V2B7</accession>
<sequence length="58" mass="6238">MPDAIHLTTALFLTADKGIPRTSRITMPGPKGFSRTSEDLAAIEPTVENLKSISAQLQ</sequence>
<dbReference type="Proteomes" id="UP000236959">
    <property type="component" value="Unassembled WGS sequence"/>
</dbReference>
<comment type="caution">
    <text evidence="1">The sequence shown here is derived from an EMBL/GenBank/DDBJ whole genome shotgun (WGS) entry which is preliminary data.</text>
</comment>
<evidence type="ECO:0000313" key="1">
    <source>
        <dbReference type="EMBL" id="POF34020.1"/>
    </source>
</evidence>
<keyword evidence="2" id="KW-1185">Reference proteome</keyword>
<protein>
    <submittedName>
        <fullName evidence="1">Uncharacterized protein</fullName>
    </submittedName>
</protein>
<gene>
    <name evidence="1" type="ORF">CLV41_101470</name>
</gene>
<name>A0A2S3V2B7_9HYPH</name>